<dbReference type="EMBL" id="JBHRYJ010000008">
    <property type="protein sequence ID" value="MFC3678299.1"/>
    <property type="molecule type" value="Genomic_DNA"/>
</dbReference>
<dbReference type="SMART" id="SM00530">
    <property type="entry name" value="HTH_XRE"/>
    <property type="match status" value="1"/>
</dbReference>
<comment type="caution">
    <text evidence="6">The sequence shown here is derived from an EMBL/GenBank/DDBJ whole genome shotgun (WGS) entry which is preliminary data.</text>
</comment>
<evidence type="ECO:0000313" key="6">
    <source>
        <dbReference type="EMBL" id="MFC3678299.1"/>
    </source>
</evidence>
<protein>
    <submittedName>
        <fullName evidence="6">Helix-turn-helix domain-containing protein</fullName>
    </submittedName>
</protein>
<keyword evidence="2" id="KW-0805">Transcription regulation</keyword>
<dbReference type="PIRSF" id="PIRSF019251">
    <property type="entry name" value="Rv0465c"/>
    <property type="match status" value="1"/>
</dbReference>
<gene>
    <name evidence="6" type="ORF">ACFOOQ_22330</name>
</gene>
<dbReference type="Gene3D" id="1.10.260.40">
    <property type="entry name" value="lambda repressor-like DNA-binding domains"/>
    <property type="match status" value="1"/>
</dbReference>
<name>A0ABV7VLD4_9PROT</name>
<feature type="domain" description="HTH cro/C1-type" evidence="5">
    <location>
        <begin position="10"/>
        <end position="64"/>
    </location>
</feature>
<dbReference type="PANTHER" id="PTHR46797:SF23">
    <property type="entry name" value="HTH-TYPE TRANSCRIPTIONAL REGULATOR SUTR"/>
    <property type="match status" value="1"/>
</dbReference>
<evidence type="ECO:0000313" key="7">
    <source>
        <dbReference type="Proteomes" id="UP001595711"/>
    </source>
</evidence>
<evidence type="ECO:0000256" key="2">
    <source>
        <dbReference type="ARBA" id="ARBA00023015"/>
    </source>
</evidence>
<comment type="similarity">
    <text evidence="1">Belongs to the short-chain fatty acyl-CoA assimilation regulator (ScfR) family.</text>
</comment>
<keyword evidence="3" id="KW-0238">DNA-binding</keyword>
<dbReference type="PROSITE" id="PS50943">
    <property type="entry name" value="HTH_CROC1"/>
    <property type="match status" value="1"/>
</dbReference>
<dbReference type="InterPro" id="IPR050807">
    <property type="entry name" value="TransReg_Diox_bact_type"/>
</dbReference>
<dbReference type="InterPro" id="IPR010359">
    <property type="entry name" value="IrrE_HExxH"/>
</dbReference>
<evidence type="ECO:0000256" key="1">
    <source>
        <dbReference type="ARBA" id="ARBA00007227"/>
    </source>
</evidence>
<reference evidence="7" key="1">
    <citation type="journal article" date="2019" name="Int. J. Syst. Evol. Microbiol.">
        <title>The Global Catalogue of Microorganisms (GCM) 10K type strain sequencing project: providing services to taxonomists for standard genome sequencing and annotation.</title>
        <authorList>
            <consortium name="The Broad Institute Genomics Platform"/>
            <consortium name="The Broad Institute Genome Sequencing Center for Infectious Disease"/>
            <person name="Wu L."/>
            <person name="Ma J."/>
        </authorList>
    </citation>
    <scope>NUCLEOTIDE SEQUENCE [LARGE SCALE GENOMIC DNA]</scope>
    <source>
        <strain evidence="7">KCTC 42182</strain>
    </source>
</reference>
<dbReference type="InterPro" id="IPR018653">
    <property type="entry name" value="ScfR_C"/>
</dbReference>
<keyword evidence="4" id="KW-0804">Transcription</keyword>
<accession>A0ABV7VLD4</accession>
<dbReference type="RefSeq" id="WP_379729923.1">
    <property type="nucleotide sequence ID" value="NZ_JBHRYJ010000008.1"/>
</dbReference>
<dbReference type="Pfam" id="PF09856">
    <property type="entry name" value="ScfRs"/>
    <property type="match status" value="1"/>
</dbReference>
<dbReference type="Pfam" id="PF01381">
    <property type="entry name" value="HTH_3"/>
    <property type="match status" value="1"/>
</dbReference>
<dbReference type="InterPro" id="IPR001387">
    <property type="entry name" value="Cro/C1-type_HTH"/>
</dbReference>
<evidence type="ECO:0000259" key="5">
    <source>
        <dbReference type="PROSITE" id="PS50943"/>
    </source>
</evidence>
<dbReference type="InterPro" id="IPR026281">
    <property type="entry name" value="HTH_RamB"/>
</dbReference>
<proteinExistence type="inferred from homology"/>
<dbReference type="InterPro" id="IPR010982">
    <property type="entry name" value="Lambda_DNA-bd_dom_sf"/>
</dbReference>
<organism evidence="6 7">
    <name type="scientific">Ferrovibrio xuzhouensis</name>
    <dbReference type="NCBI Taxonomy" id="1576914"/>
    <lineage>
        <taxon>Bacteria</taxon>
        <taxon>Pseudomonadati</taxon>
        <taxon>Pseudomonadota</taxon>
        <taxon>Alphaproteobacteria</taxon>
        <taxon>Rhodospirillales</taxon>
        <taxon>Rhodospirillaceae</taxon>
        <taxon>Ferrovibrio</taxon>
    </lineage>
</organism>
<dbReference type="SUPFAM" id="SSF47413">
    <property type="entry name" value="lambda repressor-like DNA-binding domains"/>
    <property type="match status" value="1"/>
</dbReference>
<sequence length="513" mass="55530">MSRLPIGRQIREERQKKRLTQRTLAQAAGISTSYLNLIEHDKRPIAGALLNRIAAALGTDAGRLSGAANTRLAQDLMEIARTHAGLPTAEPEAVLDFVGSAPAWARAFLQLHRSYREASETAAALSDRLSQNPALIELSHAVLTRITSIRAFAEILREHGELDELSQRRFSGIIATEADALGSGARTMIELLSATPGQAAGISPDEEVDDFLVYHNNHFPELEDAADALRGLIGQNDRITDTAIAARLESRHGIRVTAMPETADTPESGVIRLDSARSAVSNRFLLARHLVEQDHAALLSDIVQASPLLTGEQARTTGRRALANYLASALLFPYAPFLAAAEDWRYDIERLAHHFGGSFEQTAHRLVTLRRPGAEGIPFAFLRSDPAGNLSKRFSIPGLRMPRYSGGCALWPLYGAFRTPDRIVPQLAHMPDGEHYLLVARCVAKRAVGYGEPGTLFSVMLGCDAAYAPRIVYGDLFGGSRAAATATGIGCRSCSRAGCPQRAYPPVLAPTPR</sequence>
<dbReference type="PANTHER" id="PTHR46797">
    <property type="entry name" value="HTH-TYPE TRANSCRIPTIONAL REGULATOR"/>
    <property type="match status" value="1"/>
</dbReference>
<evidence type="ECO:0000256" key="4">
    <source>
        <dbReference type="ARBA" id="ARBA00023163"/>
    </source>
</evidence>
<dbReference type="Proteomes" id="UP001595711">
    <property type="component" value="Unassembled WGS sequence"/>
</dbReference>
<evidence type="ECO:0000256" key="3">
    <source>
        <dbReference type="ARBA" id="ARBA00023125"/>
    </source>
</evidence>
<dbReference type="Pfam" id="PF06114">
    <property type="entry name" value="Peptidase_M78"/>
    <property type="match status" value="1"/>
</dbReference>
<keyword evidence="7" id="KW-1185">Reference proteome</keyword>
<dbReference type="CDD" id="cd00093">
    <property type="entry name" value="HTH_XRE"/>
    <property type="match status" value="1"/>
</dbReference>